<dbReference type="EC" id="5.1.3.20" evidence="5"/>
<reference evidence="5" key="1">
    <citation type="journal article" date="2015" name="ISME J.">
        <title>Aquifer environment selects for microbial species cohorts in sediment and groundwater.</title>
        <authorList>
            <person name="Hug L.A."/>
            <person name="Thomas B.C."/>
            <person name="Brown C.T."/>
            <person name="Frischkorn K.R."/>
            <person name="Williams K.H."/>
            <person name="Tringe S.G."/>
            <person name="Banfield J.F."/>
        </authorList>
    </citation>
    <scope>NUCLEOTIDE SEQUENCE</scope>
</reference>
<dbReference type="Pfam" id="PF01370">
    <property type="entry name" value="Epimerase"/>
    <property type="match status" value="1"/>
</dbReference>
<dbReference type="GO" id="GO:0008712">
    <property type="term" value="F:ADP-glyceromanno-heptose 6-epimerase activity"/>
    <property type="evidence" value="ECO:0007669"/>
    <property type="project" value="UniProtKB-EC"/>
</dbReference>
<dbReference type="SUPFAM" id="SSF51735">
    <property type="entry name" value="NAD(P)-binding Rossmann-fold domains"/>
    <property type="match status" value="2"/>
</dbReference>
<feature type="domain" description="Polysaccharide biosynthesis protein CapD-like" evidence="4">
    <location>
        <begin position="293"/>
        <end position="328"/>
    </location>
</feature>
<keyword evidence="1" id="KW-0521">NADP</keyword>
<name>A0A0H4TRA0_9ARCH</name>
<proteinExistence type="predicted"/>
<evidence type="ECO:0000256" key="2">
    <source>
        <dbReference type="ARBA" id="ARBA00023277"/>
    </source>
</evidence>
<gene>
    <name evidence="5" type="primary">wcaG</name>
</gene>
<dbReference type="Pfam" id="PF02719">
    <property type="entry name" value="Polysacc_synt_2"/>
    <property type="match status" value="1"/>
</dbReference>
<dbReference type="AlphaFoldDB" id="A0A0H4TRA0"/>
<dbReference type="InterPro" id="IPR036291">
    <property type="entry name" value="NAD(P)-bd_dom_sf"/>
</dbReference>
<keyword evidence="2" id="KW-0119">Carbohydrate metabolism</keyword>
<evidence type="ECO:0000259" key="3">
    <source>
        <dbReference type="Pfam" id="PF01370"/>
    </source>
</evidence>
<evidence type="ECO:0000313" key="5">
    <source>
        <dbReference type="EMBL" id="AKQ03309.1"/>
    </source>
</evidence>
<dbReference type="InterPro" id="IPR001509">
    <property type="entry name" value="Epimerase_deHydtase"/>
</dbReference>
<sequence length="344" mass="39167">MLGKQISNGLSKDFEIVIFDRNKRTNFETVQFDVFNSNKFKEEFKKYSFKAAIHLVGSKNISHAEKENLDQIKKLNLQSLQNLIDSCAGTETKIIFASSAAIYGKLPVPQSENLNPAPINKYGEIKKDCENLLIKESTQKGINYTILRIWSIYSKDDNKLLIGNMFNALKNREEIRVKNTYQLRDFIHIDDLIETIKRVILSEKSNNQTINVGSGVGHKLSDIVELFERNSSLRIARDPDDPNMGYDSIADTKKMKEITGIRGRDIFDELKSRLIIDGRINESHKNLFENKVICVTGGLGSIGQDIVRGLLKFDPKKIIIADNRETELGGYNFSHCSYETRCCM</sequence>
<organism evidence="5">
    <name type="scientific">uncultured archaeon Rifle_16ft_4_minimus_37913</name>
    <dbReference type="NCBI Taxonomy" id="1665152"/>
    <lineage>
        <taxon>Archaea</taxon>
        <taxon>environmental samples</taxon>
    </lineage>
</organism>
<dbReference type="CDD" id="cd08946">
    <property type="entry name" value="SDR_e"/>
    <property type="match status" value="1"/>
</dbReference>
<dbReference type="PANTHER" id="PTHR43103:SF3">
    <property type="entry name" value="ADP-L-GLYCERO-D-MANNO-HEPTOSE-6-EPIMERASE"/>
    <property type="match status" value="1"/>
</dbReference>
<dbReference type="InterPro" id="IPR003869">
    <property type="entry name" value="Polysac_CapD-like"/>
</dbReference>
<dbReference type="Gene3D" id="3.40.50.720">
    <property type="entry name" value="NAD(P)-binding Rossmann-like Domain"/>
    <property type="match status" value="2"/>
</dbReference>
<evidence type="ECO:0000256" key="1">
    <source>
        <dbReference type="ARBA" id="ARBA00022857"/>
    </source>
</evidence>
<dbReference type="PANTHER" id="PTHR43103">
    <property type="entry name" value="NUCLEOSIDE-DIPHOSPHATE-SUGAR EPIMERASE"/>
    <property type="match status" value="1"/>
</dbReference>
<evidence type="ECO:0000259" key="4">
    <source>
        <dbReference type="Pfam" id="PF02719"/>
    </source>
</evidence>
<accession>A0A0H4TRA0</accession>
<feature type="domain" description="NAD-dependent epimerase/dehydratase" evidence="3">
    <location>
        <begin position="10"/>
        <end position="213"/>
    </location>
</feature>
<keyword evidence="5" id="KW-0413">Isomerase</keyword>
<dbReference type="EMBL" id="KT007010">
    <property type="protein sequence ID" value="AKQ03309.1"/>
    <property type="molecule type" value="Genomic_DNA"/>
</dbReference>
<protein>
    <submittedName>
        <fullName evidence="5">Nucleoside-diphosphate-sugar epimerase, ADP-L-glycero-D-manno-heptose 6-epimerase</fullName>
        <ecNumber evidence="5">5.1.3.20</ecNumber>
    </submittedName>
</protein>